<keyword evidence="2" id="KW-1133">Transmembrane helix</keyword>
<dbReference type="PANTHER" id="PTHR33269">
    <property type="entry name" value="NADH-UBIQUINONE OXIDOREDUCTASE CHAIN 6"/>
    <property type="match status" value="1"/>
</dbReference>
<comment type="catalytic activity">
    <reaction evidence="2">
        <text>a plastoquinone + NADH + (n+1) H(+)(in) = a plastoquinol + NAD(+) + n H(+)(out)</text>
        <dbReference type="Rhea" id="RHEA:42608"/>
        <dbReference type="Rhea" id="RHEA-COMP:9561"/>
        <dbReference type="Rhea" id="RHEA-COMP:9562"/>
        <dbReference type="ChEBI" id="CHEBI:15378"/>
        <dbReference type="ChEBI" id="CHEBI:17757"/>
        <dbReference type="ChEBI" id="CHEBI:57540"/>
        <dbReference type="ChEBI" id="CHEBI:57945"/>
        <dbReference type="ChEBI" id="CHEBI:62192"/>
    </reaction>
</comment>
<organism evidence="3">
    <name type="scientific">Spirogyra maxima</name>
    <name type="common">Green alga</name>
    <dbReference type="NCBI Taxonomy" id="3180"/>
    <lineage>
        <taxon>Eukaryota</taxon>
        <taxon>Viridiplantae</taxon>
        <taxon>Streptophyta</taxon>
        <taxon>Zygnematophyceae</taxon>
        <taxon>Zygnematophycidae</taxon>
        <taxon>Spirogyrales</taxon>
        <taxon>Spirogyraceae</taxon>
        <taxon>Spirogyra</taxon>
    </lineage>
</organism>
<proteinExistence type="inferred from homology"/>
<feature type="transmembrane region" description="Helical" evidence="2">
    <location>
        <begin position="104"/>
        <end position="122"/>
    </location>
</feature>
<evidence type="ECO:0000313" key="3">
    <source>
        <dbReference type="EMBL" id="ANI25273.1"/>
    </source>
</evidence>
<dbReference type="GO" id="GO:0009535">
    <property type="term" value="C:chloroplast thylakoid membrane"/>
    <property type="evidence" value="ECO:0007669"/>
    <property type="project" value="UniProtKB-SubCell"/>
</dbReference>
<dbReference type="AlphaFoldDB" id="A0A191T4F2"/>
<dbReference type="InterPro" id="IPR042106">
    <property type="entry name" value="Nuo/plastoQ_OxRdtase_6_NuoJ"/>
</dbReference>
<dbReference type="EMBL" id="KU646489">
    <property type="protein sequence ID" value="ANI25273.1"/>
    <property type="molecule type" value="Genomic_DNA"/>
</dbReference>
<comment type="function">
    <text evidence="2">NDH shuttles electrons from NAD(P)H:plastoquinone, via FMN and iron-sulfur (Fe-S) centers, to quinones in the photosynthetic chain and possibly in a chloroplast respiratory chain. The immediate electron acceptor for the enzyme in this species is believed to be plastoquinone. Couples the redox reaction to proton translocation, and thus conserves the redox energy in a proton gradient.</text>
</comment>
<keyword evidence="2" id="KW-0874">Quinone</keyword>
<comment type="similarity">
    <text evidence="1 2">Belongs to the complex I subunit 6 family.</text>
</comment>
<dbReference type="Gene3D" id="1.20.120.1200">
    <property type="entry name" value="NADH-ubiquinone/plastoquinone oxidoreductase chain 6, subunit NuoJ"/>
    <property type="match status" value="1"/>
</dbReference>
<dbReference type="GO" id="GO:0008137">
    <property type="term" value="F:NADH dehydrogenase (ubiquinone) activity"/>
    <property type="evidence" value="ECO:0007669"/>
    <property type="project" value="UniProtKB-UniRule"/>
</dbReference>
<evidence type="ECO:0000256" key="1">
    <source>
        <dbReference type="ARBA" id="ARBA00005698"/>
    </source>
</evidence>
<protein>
    <recommendedName>
        <fullName evidence="2">NAD(P)H-quinone oxidoreductase subunit 6, chloroplastic</fullName>
        <ecNumber evidence="2">7.1.1.-</ecNumber>
    </recommendedName>
</protein>
<keyword evidence="2" id="KW-0793">Thylakoid</keyword>
<geneLocation type="chloroplast" evidence="3"/>
<dbReference type="GO" id="GO:0048038">
    <property type="term" value="F:quinone binding"/>
    <property type="evidence" value="ECO:0007669"/>
    <property type="project" value="UniProtKB-KW"/>
</dbReference>
<sequence>MSTFDISESTKSTILLFLEIAIFGGGLGVVMLRKIVYSALLLGFVFICVALLYLVLNADFLAATQVLIYVGAVNVLILFGIMLINKPDPQTYKVWTIGDNISMFTSIGLFILINIAIFSTSWEQLSLMVPKLENQKEISNVPIIGNHILTDMLFPFELLSILLLVALVGSITIARRNNPIETDVLSED</sequence>
<dbReference type="RefSeq" id="YP_009258443.1">
    <property type="nucleotide sequence ID" value="NC_030355.1"/>
</dbReference>
<gene>
    <name evidence="3" type="primary">ndhG</name>
</gene>
<reference evidence="3" key="1">
    <citation type="journal article" date="2016" name="Front. Plant Sci.">
        <title>Comparative Chloroplast Genome Analyses of Streptophyte Green Algae Uncover Major Structural Alterations in the Klebsormidiophyceae, Coleochaetophyceae and Zygnematophyceae.</title>
        <authorList>
            <person name="Lemieux C."/>
            <person name="Otis C."/>
            <person name="Turmel M."/>
        </authorList>
    </citation>
    <scope>NUCLEOTIDE SEQUENCE</scope>
</reference>
<keyword evidence="2 3" id="KW-0934">Plastid</keyword>
<dbReference type="PANTHER" id="PTHR33269:SF17">
    <property type="entry name" value="NADH-UBIQUINONE OXIDOREDUCTASE CHAIN 6"/>
    <property type="match status" value="1"/>
</dbReference>
<keyword evidence="2" id="KW-0812">Transmembrane</keyword>
<evidence type="ECO:0000256" key="2">
    <source>
        <dbReference type="RuleBase" id="RU004431"/>
    </source>
</evidence>
<name>A0A191T4F2_SPIMX</name>
<feature type="transmembrane region" description="Helical" evidence="2">
    <location>
        <begin position="39"/>
        <end position="56"/>
    </location>
</feature>
<feature type="transmembrane region" description="Helical" evidence="2">
    <location>
        <begin position="12"/>
        <end position="32"/>
    </location>
</feature>
<feature type="transmembrane region" description="Helical" evidence="2">
    <location>
        <begin position="152"/>
        <end position="174"/>
    </location>
</feature>
<comment type="subcellular location">
    <subcellularLocation>
        <location evidence="2">Plastid</location>
        <location evidence="2">Chloroplast thylakoid membrane</location>
    </subcellularLocation>
</comment>
<comment type="subunit">
    <text evidence="2">NDH is composed of at least 16 different subunits, 5 of which are encoded in the nucleus.</text>
</comment>
<keyword evidence="2 3" id="KW-0150">Chloroplast</keyword>
<accession>A0A191T4F2</accession>
<dbReference type="Pfam" id="PF00499">
    <property type="entry name" value="Oxidored_q3"/>
    <property type="match status" value="1"/>
</dbReference>
<dbReference type="InterPro" id="IPR001457">
    <property type="entry name" value="NADH_UbQ/plastoQ_OxRdtase_su6"/>
</dbReference>
<keyword evidence="2" id="KW-0618">Plastoquinone</keyword>
<dbReference type="EC" id="7.1.1.-" evidence="2"/>
<keyword evidence="2" id="KW-0472">Membrane</keyword>
<keyword evidence="2" id="KW-0520">NAD</keyword>
<keyword evidence="2" id="KW-0521">NADP</keyword>
<feature type="transmembrane region" description="Helical" evidence="2">
    <location>
        <begin position="62"/>
        <end position="84"/>
    </location>
</feature>
<dbReference type="GeneID" id="27984700"/>
<comment type="catalytic activity">
    <reaction evidence="2">
        <text>a plastoquinone + NADPH + (n+1) H(+)(in) = a plastoquinol + NADP(+) + n H(+)(out)</text>
        <dbReference type="Rhea" id="RHEA:42612"/>
        <dbReference type="Rhea" id="RHEA-COMP:9561"/>
        <dbReference type="Rhea" id="RHEA-COMP:9562"/>
        <dbReference type="ChEBI" id="CHEBI:15378"/>
        <dbReference type="ChEBI" id="CHEBI:17757"/>
        <dbReference type="ChEBI" id="CHEBI:57783"/>
        <dbReference type="ChEBI" id="CHEBI:58349"/>
        <dbReference type="ChEBI" id="CHEBI:62192"/>
    </reaction>
</comment>